<name>A0A087GU24_ARAAL</name>
<dbReference type="PANTHER" id="PTHR45933:SF29">
    <property type="entry name" value="PROTEIN C2-DOMAIN ABA-RELATED 10"/>
    <property type="match status" value="1"/>
</dbReference>
<evidence type="ECO:0000256" key="8">
    <source>
        <dbReference type="ARBA" id="ARBA00023121"/>
    </source>
</evidence>
<accession>A0A087GU24</accession>
<proteinExistence type="inferred from homology"/>
<dbReference type="EMBL" id="CM002873">
    <property type="protein sequence ID" value="KFK33376.1"/>
    <property type="molecule type" value="Genomic_DNA"/>
</dbReference>
<keyword evidence="8" id="KW-0446">Lipid-binding</keyword>
<evidence type="ECO:0000256" key="7">
    <source>
        <dbReference type="ARBA" id="ARBA00022837"/>
    </source>
</evidence>
<evidence type="ECO:0000256" key="5">
    <source>
        <dbReference type="ARBA" id="ARBA00022682"/>
    </source>
</evidence>
<dbReference type="SUPFAM" id="SSF49562">
    <property type="entry name" value="C2 domain (Calcium/lipid-binding domain, CaLB)"/>
    <property type="match status" value="1"/>
</dbReference>
<keyword evidence="9" id="KW-0472">Membrane</keyword>
<keyword evidence="3" id="KW-0343">GTPase activation</keyword>
<dbReference type="PROSITE" id="PS50004">
    <property type="entry name" value="C2"/>
    <property type="match status" value="1"/>
</dbReference>
<dbReference type="InterPro" id="IPR044562">
    <property type="entry name" value="CAR1-11"/>
</dbReference>
<evidence type="ECO:0000256" key="9">
    <source>
        <dbReference type="ARBA" id="ARBA00023136"/>
    </source>
</evidence>
<dbReference type="Gramene" id="KFK33376">
    <property type="protein sequence ID" value="KFK33376"/>
    <property type="gene ID" value="AALP_AA5G005300"/>
</dbReference>
<sequence length="184" mass="20357">MDQRPLGLLTIHVKKGINLAIRDARSSDPYIVITVADQTLKTRVVKRNCNPIWNEEMTIAIKDPNVPIRLTVFDWDKFTGDDKMGDANIDITPYIEALKMGMELLRLPNGCAIKRVQPSRHNCLSDESSIVWNNGKITQDMILRLNNVECGEIEIMLEWHEGAGCRGVTSSSSKGGGGSSSSST</sequence>
<comment type="similarity">
    <text evidence="11">Belongs to the plant CAR protein family.</text>
</comment>
<comment type="subcellular location">
    <subcellularLocation>
        <location evidence="2">Cell membrane</location>
    </subcellularLocation>
    <subcellularLocation>
        <location evidence="1">Nucleus</location>
    </subcellularLocation>
</comment>
<dbReference type="InterPro" id="IPR000008">
    <property type="entry name" value="C2_dom"/>
</dbReference>
<evidence type="ECO:0000256" key="4">
    <source>
        <dbReference type="ARBA" id="ARBA00022475"/>
    </source>
</evidence>
<dbReference type="GO" id="GO:0008289">
    <property type="term" value="F:lipid binding"/>
    <property type="evidence" value="ECO:0007669"/>
    <property type="project" value="UniProtKB-KW"/>
</dbReference>
<keyword evidence="5" id="KW-0938">Abscisic acid signaling pathway</keyword>
<evidence type="ECO:0000313" key="13">
    <source>
        <dbReference type="EMBL" id="KFK33376.1"/>
    </source>
</evidence>
<dbReference type="GO" id="GO:0005886">
    <property type="term" value="C:plasma membrane"/>
    <property type="evidence" value="ECO:0007669"/>
    <property type="project" value="UniProtKB-SubCell"/>
</dbReference>
<keyword evidence="4" id="KW-1003">Cell membrane</keyword>
<keyword evidence="10" id="KW-0539">Nucleus</keyword>
<evidence type="ECO:0000256" key="1">
    <source>
        <dbReference type="ARBA" id="ARBA00004123"/>
    </source>
</evidence>
<feature type="domain" description="C2" evidence="12">
    <location>
        <begin position="1"/>
        <end position="105"/>
    </location>
</feature>
<dbReference type="SMART" id="SM00239">
    <property type="entry name" value="C2"/>
    <property type="match status" value="1"/>
</dbReference>
<dbReference type="GO" id="GO:0009738">
    <property type="term" value="P:abscisic acid-activated signaling pathway"/>
    <property type="evidence" value="ECO:0007669"/>
    <property type="project" value="UniProtKB-KW"/>
</dbReference>
<dbReference type="GO" id="GO:0005634">
    <property type="term" value="C:nucleus"/>
    <property type="evidence" value="ECO:0007669"/>
    <property type="project" value="UniProtKB-SubCell"/>
</dbReference>
<dbReference type="CDD" id="cd04038">
    <property type="entry name" value="C2_ArfGAP"/>
    <property type="match status" value="1"/>
</dbReference>
<dbReference type="OrthoDB" id="73919at2759"/>
<dbReference type="GO" id="GO:0005096">
    <property type="term" value="F:GTPase activator activity"/>
    <property type="evidence" value="ECO:0007669"/>
    <property type="project" value="UniProtKB-KW"/>
</dbReference>
<evidence type="ECO:0000256" key="6">
    <source>
        <dbReference type="ARBA" id="ARBA00022723"/>
    </source>
</evidence>
<keyword evidence="14" id="KW-1185">Reference proteome</keyword>
<gene>
    <name evidence="13" type="ordered locus">AALP_Aa5g005300</name>
</gene>
<reference evidence="14" key="1">
    <citation type="journal article" date="2015" name="Nat. Plants">
        <title>Genome expansion of Arabis alpina linked with retrotransposition and reduced symmetric DNA methylation.</title>
        <authorList>
            <person name="Willing E.M."/>
            <person name="Rawat V."/>
            <person name="Mandakova T."/>
            <person name="Maumus F."/>
            <person name="James G.V."/>
            <person name="Nordstroem K.J."/>
            <person name="Becker C."/>
            <person name="Warthmann N."/>
            <person name="Chica C."/>
            <person name="Szarzynska B."/>
            <person name="Zytnicki M."/>
            <person name="Albani M.C."/>
            <person name="Kiefer C."/>
            <person name="Bergonzi S."/>
            <person name="Castaings L."/>
            <person name="Mateos J.L."/>
            <person name="Berns M.C."/>
            <person name="Bujdoso N."/>
            <person name="Piofczyk T."/>
            <person name="de Lorenzo L."/>
            <person name="Barrero-Sicilia C."/>
            <person name="Mateos I."/>
            <person name="Piednoel M."/>
            <person name="Hagmann J."/>
            <person name="Chen-Min-Tao R."/>
            <person name="Iglesias-Fernandez R."/>
            <person name="Schuster S.C."/>
            <person name="Alonso-Blanco C."/>
            <person name="Roudier F."/>
            <person name="Carbonero P."/>
            <person name="Paz-Ares J."/>
            <person name="Davis S.J."/>
            <person name="Pecinka A."/>
            <person name="Quesneville H."/>
            <person name="Colot V."/>
            <person name="Lysak M.A."/>
            <person name="Weigel D."/>
            <person name="Coupland G."/>
            <person name="Schneeberger K."/>
        </authorList>
    </citation>
    <scope>NUCLEOTIDE SEQUENCE [LARGE SCALE GENOMIC DNA]</scope>
    <source>
        <strain evidence="14">cv. Pajares</strain>
    </source>
</reference>
<dbReference type="PANTHER" id="PTHR45933">
    <property type="entry name" value="PROTEIN C2-DOMAIN ABA-RELATED 4"/>
    <property type="match status" value="1"/>
</dbReference>
<evidence type="ECO:0000259" key="12">
    <source>
        <dbReference type="PROSITE" id="PS50004"/>
    </source>
</evidence>
<dbReference type="InterPro" id="IPR035892">
    <property type="entry name" value="C2_domain_sf"/>
</dbReference>
<dbReference type="AlphaFoldDB" id="A0A087GU24"/>
<dbReference type="OMA" id="ENCNPVW"/>
<evidence type="ECO:0000256" key="2">
    <source>
        <dbReference type="ARBA" id="ARBA00004236"/>
    </source>
</evidence>
<protein>
    <recommendedName>
        <fullName evidence="12">C2 domain-containing protein</fullName>
    </recommendedName>
</protein>
<keyword evidence="6" id="KW-0479">Metal-binding</keyword>
<dbReference type="Pfam" id="PF00168">
    <property type="entry name" value="C2"/>
    <property type="match status" value="1"/>
</dbReference>
<dbReference type="eggNOG" id="KOG1030">
    <property type="taxonomic scope" value="Eukaryota"/>
</dbReference>
<keyword evidence="7" id="KW-0106">Calcium</keyword>
<evidence type="ECO:0000313" key="14">
    <source>
        <dbReference type="Proteomes" id="UP000029120"/>
    </source>
</evidence>
<dbReference type="Gene3D" id="2.60.40.150">
    <property type="entry name" value="C2 domain"/>
    <property type="match status" value="1"/>
</dbReference>
<dbReference type="GO" id="GO:0046872">
    <property type="term" value="F:metal ion binding"/>
    <property type="evidence" value="ECO:0007669"/>
    <property type="project" value="UniProtKB-KW"/>
</dbReference>
<evidence type="ECO:0000256" key="10">
    <source>
        <dbReference type="ARBA" id="ARBA00023242"/>
    </source>
</evidence>
<evidence type="ECO:0000256" key="11">
    <source>
        <dbReference type="ARBA" id="ARBA00024037"/>
    </source>
</evidence>
<organism evidence="13 14">
    <name type="scientific">Arabis alpina</name>
    <name type="common">Alpine rock-cress</name>
    <dbReference type="NCBI Taxonomy" id="50452"/>
    <lineage>
        <taxon>Eukaryota</taxon>
        <taxon>Viridiplantae</taxon>
        <taxon>Streptophyta</taxon>
        <taxon>Embryophyta</taxon>
        <taxon>Tracheophyta</taxon>
        <taxon>Spermatophyta</taxon>
        <taxon>Magnoliopsida</taxon>
        <taxon>eudicotyledons</taxon>
        <taxon>Gunneridae</taxon>
        <taxon>Pentapetalae</taxon>
        <taxon>rosids</taxon>
        <taxon>malvids</taxon>
        <taxon>Brassicales</taxon>
        <taxon>Brassicaceae</taxon>
        <taxon>Arabideae</taxon>
        <taxon>Arabis</taxon>
    </lineage>
</organism>
<evidence type="ECO:0000256" key="3">
    <source>
        <dbReference type="ARBA" id="ARBA00022468"/>
    </source>
</evidence>
<dbReference type="Proteomes" id="UP000029120">
    <property type="component" value="Chromosome 5"/>
</dbReference>